<dbReference type="InterPro" id="IPR036390">
    <property type="entry name" value="WH_DNA-bd_sf"/>
</dbReference>
<dbReference type="GO" id="GO:0043200">
    <property type="term" value="P:response to amino acid"/>
    <property type="evidence" value="ECO:0007669"/>
    <property type="project" value="TreeGrafter"/>
</dbReference>
<dbReference type="InterPro" id="IPR011008">
    <property type="entry name" value="Dimeric_a/b-barrel"/>
</dbReference>
<evidence type="ECO:0000256" key="3">
    <source>
        <dbReference type="ARBA" id="ARBA00023163"/>
    </source>
</evidence>
<evidence type="ECO:0000256" key="2">
    <source>
        <dbReference type="ARBA" id="ARBA00023125"/>
    </source>
</evidence>
<dbReference type="AlphaFoldDB" id="A0A6J4LHF6"/>
<protein>
    <submittedName>
        <fullName evidence="6">Transcriptional regulator, AsnC family</fullName>
    </submittedName>
</protein>
<dbReference type="SUPFAM" id="SSF54909">
    <property type="entry name" value="Dimeric alpha+beta barrel"/>
    <property type="match status" value="1"/>
</dbReference>
<dbReference type="PANTHER" id="PTHR30154:SF54">
    <property type="entry name" value="POSSIBLE TRANSCRIPTIONAL REGULATORY PROTEIN (PROBABLY LRP_ASNC-FAMILY)"/>
    <property type="match status" value="1"/>
</dbReference>
<feature type="compositionally biased region" description="Low complexity" evidence="4">
    <location>
        <begin position="33"/>
        <end position="47"/>
    </location>
</feature>
<dbReference type="Pfam" id="PF13404">
    <property type="entry name" value="HTH_AsnC-type"/>
    <property type="match status" value="1"/>
</dbReference>
<keyword evidence="2" id="KW-0238">DNA-binding</keyword>
<dbReference type="GO" id="GO:0043565">
    <property type="term" value="F:sequence-specific DNA binding"/>
    <property type="evidence" value="ECO:0007669"/>
    <property type="project" value="InterPro"/>
</dbReference>
<organism evidence="6">
    <name type="scientific">uncultured Nocardioidaceae bacterium</name>
    <dbReference type="NCBI Taxonomy" id="253824"/>
    <lineage>
        <taxon>Bacteria</taxon>
        <taxon>Bacillati</taxon>
        <taxon>Actinomycetota</taxon>
        <taxon>Actinomycetes</taxon>
        <taxon>Propionibacteriales</taxon>
        <taxon>Nocardioidaceae</taxon>
        <taxon>environmental samples</taxon>
    </lineage>
</organism>
<dbReference type="GO" id="GO:0005829">
    <property type="term" value="C:cytosol"/>
    <property type="evidence" value="ECO:0007669"/>
    <property type="project" value="TreeGrafter"/>
</dbReference>
<dbReference type="InterPro" id="IPR019888">
    <property type="entry name" value="Tscrpt_reg_AsnC-like"/>
</dbReference>
<evidence type="ECO:0000313" key="6">
    <source>
        <dbReference type="EMBL" id="CAA9332732.1"/>
    </source>
</evidence>
<dbReference type="InterPro" id="IPR036388">
    <property type="entry name" value="WH-like_DNA-bd_sf"/>
</dbReference>
<evidence type="ECO:0000259" key="5">
    <source>
        <dbReference type="PROSITE" id="PS50956"/>
    </source>
</evidence>
<gene>
    <name evidence="6" type="ORF">AVDCRST_MAG24-889</name>
</gene>
<dbReference type="PANTHER" id="PTHR30154">
    <property type="entry name" value="LEUCINE-RESPONSIVE REGULATORY PROTEIN"/>
    <property type="match status" value="1"/>
</dbReference>
<dbReference type="Gene3D" id="1.10.10.10">
    <property type="entry name" value="Winged helix-like DNA-binding domain superfamily/Winged helix DNA-binding domain"/>
    <property type="match status" value="1"/>
</dbReference>
<dbReference type="Pfam" id="PF01037">
    <property type="entry name" value="AsnC_trans_reg"/>
    <property type="match status" value="1"/>
</dbReference>
<keyword evidence="1" id="KW-0805">Transcription regulation</keyword>
<proteinExistence type="predicted"/>
<evidence type="ECO:0000256" key="4">
    <source>
        <dbReference type="SAM" id="MobiDB-lite"/>
    </source>
</evidence>
<feature type="domain" description="HTH asnC-type" evidence="5">
    <location>
        <begin position="55"/>
        <end position="116"/>
    </location>
</feature>
<dbReference type="EMBL" id="CADCUF010000139">
    <property type="protein sequence ID" value="CAA9332732.1"/>
    <property type="molecule type" value="Genomic_DNA"/>
</dbReference>
<accession>A0A6J4LHF6</accession>
<dbReference type="Gene3D" id="3.30.70.920">
    <property type="match status" value="1"/>
</dbReference>
<reference evidence="6" key="1">
    <citation type="submission" date="2020-02" db="EMBL/GenBank/DDBJ databases">
        <authorList>
            <person name="Meier V. D."/>
        </authorList>
    </citation>
    <scope>NUCLEOTIDE SEQUENCE</scope>
    <source>
        <strain evidence="6">AVDCRST_MAG24</strain>
    </source>
</reference>
<evidence type="ECO:0000256" key="1">
    <source>
        <dbReference type="ARBA" id="ARBA00023015"/>
    </source>
</evidence>
<sequence length="203" mass="22179">MECRPNSLRSYVAIRPVLHSGTIKERLPVNDVRPAAAPAPAPSAARSPRSREVEYDETDRELLRLLAANARVPNNVLAQQVGIAPSTCLMRVRRLQSTGAIRGFHAELAPEVLGRPLQAMVVVRLHGHARTRIGEFGGWLAGLPGVLNVYFLAGADDFQVHVAAESPDALRDFVVRNLSASRDVAMTETHLIFEHIRTGTVLT</sequence>
<name>A0A6J4LHF6_9ACTN</name>
<dbReference type="InterPro" id="IPR019887">
    <property type="entry name" value="Tscrpt_reg_AsnC/Lrp_C"/>
</dbReference>
<dbReference type="InterPro" id="IPR000485">
    <property type="entry name" value="AsnC-type_HTH_dom"/>
</dbReference>
<feature type="region of interest" description="Disordered" evidence="4">
    <location>
        <begin position="29"/>
        <end position="53"/>
    </location>
</feature>
<dbReference type="SMART" id="SM00344">
    <property type="entry name" value="HTH_ASNC"/>
    <property type="match status" value="1"/>
</dbReference>
<keyword evidence="3" id="KW-0804">Transcription</keyword>
<dbReference type="PRINTS" id="PR00033">
    <property type="entry name" value="HTHASNC"/>
</dbReference>
<dbReference type="SUPFAM" id="SSF46785">
    <property type="entry name" value="Winged helix' DNA-binding domain"/>
    <property type="match status" value="1"/>
</dbReference>
<dbReference type="PROSITE" id="PS50956">
    <property type="entry name" value="HTH_ASNC_2"/>
    <property type="match status" value="1"/>
</dbReference>